<comment type="caution">
    <text evidence="7">The sequence shown here is derived from an EMBL/GenBank/DDBJ whole genome shotgun (WGS) entry which is preliminary data.</text>
</comment>
<dbReference type="AlphaFoldDB" id="A0A433JW56"/>
<evidence type="ECO:0000256" key="1">
    <source>
        <dbReference type="ARBA" id="ARBA00004316"/>
    </source>
</evidence>
<sequence length="1127" mass="118420">MNSEIRSPGGDVTTHQRRWRRLLSTVAVTMALTAGALTPVGLSTTGAQAAGADPSANATTTGPETVSAESLPVPQVDGVVWDQVVIGRTVYVGGEFTSARPFTAKRGVDESPRSNVLAYDLDTGELLPFAPVVNAAVETLAASPDGKRLYMGGYFTKVDDQTRYRIAAFDLPSEKLVSNFRPLVNTRVETLVATNDTLFAGGAFTSAAQQTGVVATARTAAAAFAASDATLLPWAPNMTKIGGKGKLAVLSMVISPSQDKIVLGGNFQTLNGSLNPGSLMGAVDATTGKTTLPWKINSTIPQRDLKKRVPSDRHDFAVYSLSSDGGYVYGSMGPGLFEGVFKARWSDGDLASSGWLADCHGDSYDAVAVGDIVYTASHAHDCGNLNSFGDYVPPAGWYRALAFTTATTQKVRKEDAGYLNYAGNPAPSVLHWYPNFNAGPKTLQGPWDITAADGYVLYGGEFSTLNGRGQEGLARFAPRAEAPNEVGPQLAGSEMNPTVTAWGGNAAKLEWGINYDWDDRALRYEVIRNGNVDKPVFTVRWDSDFWKWRKGTGKTTMHLPGARIETLRGVDYGLTPGETYTYQIRTVDPRGNATMSDPVSHTTGGTASTNEWTSYDKTVLQDQPSTYFPLNETGAVGNDWAGSNSLRTVGARGDGIEGLETSRSYALNGTTAWAATWTAETPPQVYSSELWFSTTTKKGGLLIGMGGARSTGGSIDRQVYMDNAGRVRSANYDGTLKELASQKSYNDGEWHHVVNTLGPDGLALYIDGERVATRSDATYAYRYQGKNAHWIVGAQALGNRAGKPSSNFFAGQIDNVGIYQRALDPATIERHYDARIAPANALPTAAFTSTTNALAASVDASGSTDADGSIASYAWDFGDGASGTGATASHTYAAAGAYTVTVTVTDDRGGSDTTSAIVTVEAGPTTIAADSFDRSSSNGWGGAELGGPWTVGGRAADVSADGLSGVIATPPGATRSMMLPEVSAAATDTTVSFTIAEEAIGAQYVSVVGRQVGSSSYSARAVVQPDGRLQVQLFQGGTQLGKTVGVGGYTAGETVTLRLQVLGTGTTSLNAKAWSTSVAEPAEWHATATDSTAALQTAGSVGLKVYSAASNPLTTVAFDDFRVVQPE</sequence>
<dbReference type="Pfam" id="PF18911">
    <property type="entry name" value="PKD_4"/>
    <property type="match status" value="1"/>
</dbReference>
<dbReference type="Gene3D" id="2.60.120.200">
    <property type="match status" value="1"/>
</dbReference>
<dbReference type="InterPro" id="IPR022409">
    <property type="entry name" value="PKD/Chitinase_dom"/>
</dbReference>
<feature type="region of interest" description="Disordered" evidence="5">
    <location>
        <begin position="46"/>
        <end position="70"/>
    </location>
</feature>
<dbReference type="InterPro" id="IPR013783">
    <property type="entry name" value="Ig-like_fold"/>
</dbReference>
<dbReference type="InterPro" id="IPR013320">
    <property type="entry name" value="ConA-like_dom_sf"/>
</dbReference>
<evidence type="ECO:0000256" key="3">
    <source>
        <dbReference type="ARBA" id="ARBA00023295"/>
    </source>
</evidence>
<gene>
    <name evidence="7" type="ORF">ELQ94_02200</name>
</gene>
<dbReference type="CDD" id="cd00110">
    <property type="entry name" value="LamG"/>
    <property type="match status" value="1"/>
</dbReference>
<dbReference type="InterPro" id="IPR000601">
    <property type="entry name" value="PKD_dom"/>
</dbReference>
<dbReference type="Pfam" id="PF13385">
    <property type="entry name" value="Laminin_G_3"/>
    <property type="match status" value="1"/>
</dbReference>
<organism evidence="7 8">
    <name type="scientific">Labedella endophytica</name>
    <dbReference type="NCBI Taxonomy" id="1523160"/>
    <lineage>
        <taxon>Bacteria</taxon>
        <taxon>Bacillati</taxon>
        <taxon>Actinomycetota</taxon>
        <taxon>Actinomycetes</taxon>
        <taxon>Micrococcales</taxon>
        <taxon>Microbacteriaceae</taxon>
        <taxon>Labedella</taxon>
    </lineage>
</organism>
<dbReference type="SUPFAM" id="SSF49265">
    <property type="entry name" value="Fibronectin type III"/>
    <property type="match status" value="1"/>
</dbReference>
<keyword evidence="8" id="KW-1185">Reference proteome</keyword>
<keyword evidence="3" id="KW-0378">Hydrolase</keyword>
<dbReference type="EMBL" id="RZGZ01000001">
    <property type="protein sequence ID" value="RUR03380.1"/>
    <property type="molecule type" value="Genomic_DNA"/>
</dbReference>
<keyword evidence="4" id="KW-0624">Polysaccharide degradation</keyword>
<feature type="compositionally biased region" description="Polar residues" evidence="5">
    <location>
        <begin position="56"/>
        <end position="68"/>
    </location>
</feature>
<dbReference type="RefSeq" id="WP_127046710.1">
    <property type="nucleotide sequence ID" value="NZ_RZGZ01000001.1"/>
</dbReference>
<dbReference type="GO" id="GO:0042995">
    <property type="term" value="C:cell projection"/>
    <property type="evidence" value="ECO:0007669"/>
    <property type="project" value="UniProtKB-SubCell"/>
</dbReference>
<dbReference type="CDD" id="cd00063">
    <property type="entry name" value="FN3"/>
    <property type="match status" value="1"/>
</dbReference>
<keyword evidence="3" id="KW-0326">Glycosidase</keyword>
<proteinExistence type="predicted"/>
<keyword evidence="4" id="KW-0119">Carbohydrate metabolism</keyword>
<name>A0A433JW56_9MICO</name>
<protein>
    <submittedName>
        <fullName evidence="7">PKD domain-containing protein</fullName>
    </submittedName>
</protein>
<evidence type="ECO:0000313" key="8">
    <source>
        <dbReference type="Proteomes" id="UP000274909"/>
    </source>
</evidence>
<comment type="subcellular location">
    <subcellularLocation>
        <location evidence="1">Cell projection</location>
    </subcellularLocation>
</comment>
<dbReference type="Gene3D" id="2.60.40.10">
    <property type="entry name" value="Immunoglobulins"/>
    <property type="match status" value="2"/>
</dbReference>
<dbReference type="SUPFAM" id="SSF82171">
    <property type="entry name" value="DPP6 N-terminal domain-like"/>
    <property type="match status" value="1"/>
</dbReference>
<keyword evidence="2" id="KW-0966">Cell projection</keyword>
<evidence type="ECO:0000259" key="6">
    <source>
        <dbReference type="PROSITE" id="PS50093"/>
    </source>
</evidence>
<dbReference type="CDD" id="cd00146">
    <property type="entry name" value="PKD"/>
    <property type="match status" value="1"/>
</dbReference>
<dbReference type="OrthoDB" id="9802683at2"/>
<feature type="region of interest" description="Disordered" evidence="5">
    <location>
        <begin position="591"/>
        <end position="610"/>
    </location>
</feature>
<dbReference type="InterPro" id="IPR003961">
    <property type="entry name" value="FN3_dom"/>
</dbReference>
<feature type="domain" description="PKD" evidence="6">
    <location>
        <begin position="843"/>
        <end position="925"/>
    </location>
</feature>
<dbReference type="SMART" id="SM00089">
    <property type="entry name" value="PKD"/>
    <property type="match status" value="1"/>
</dbReference>
<dbReference type="SUPFAM" id="SSF49899">
    <property type="entry name" value="Concanavalin A-like lectins/glucanases"/>
    <property type="match status" value="1"/>
</dbReference>
<evidence type="ECO:0000313" key="7">
    <source>
        <dbReference type="EMBL" id="RUR03380.1"/>
    </source>
</evidence>
<evidence type="ECO:0000256" key="2">
    <source>
        <dbReference type="ARBA" id="ARBA00023273"/>
    </source>
</evidence>
<dbReference type="GO" id="GO:0000272">
    <property type="term" value="P:polysaccharide catabolic process"/>
    <property type="evidence" value="ECO:0007669"/>
    <property type="project" value="UniProtKB-KW"/>
</dbReference>
<dbReference type="PROSITE" id="PS50093">
    <property type="entry name" value="PKD"/>
    <property type="match status" value="1"/>
</dbReference>
<dbReference type="Proteomes" id="UP000274909">
    <property type="component" value="Unassembled WGS sequence"/>
</dbReference>
<accession>A0A433JW56</accession>
<dbReference type="InterPro" id="IPR035986">
    <property type="entry name" value="PKD_dom_sf"/>
</dbReference>
<reference evidence="7 8" key="1">
    <citation type="submission" date="2018-12" db="EMBL/GenBank/DDBJ databases">
        <authorList>
            <person name="Li F."/>
        </authorList>
    </citation>
    <scope>NUCLEOTIDE SEQUENCE [LARGE SCALE GENOMIC DNA]</scope>
    <source>
        <strain evidence="7 8">EGI 6500705</strain>
    </source>
</reference>
<evidence type="ECO:0000256" key="5">
    <source>
        <dbReference type="SAM" id="MobiDB-lite"/>
    </source>
</evidence>
<dbReference type="SUPFAM" id="SSF49299">
    <property type="entry name" value="PKD domain"/>
    <property type="match status" value="1"/>
</dbReference>
<feature type="compositionally biased region" description="Polar residues" evidence="5">
    <location>
        <begin position="593"/>
        <end position="610"/>
    </location>
</feature>
<dbReference type="GO" id="GO:0016798">
    <property type="term" value="F:hydrolase activity, acting on glycosyl bonds"/>
    <property type="evidence" value="ECO:0007669"/>
    <property type="project" value="UniProtKB-KW"/>
</dbReference>
<dbReference type="InterPro" id="IPR001791">
    <property type="entry name" value="Laminin_G"/>
</dbReference>
<evidence type="ECO:0000256" key="4">
    <source>
        <dbReference type="ARBA" id="ARBA00023326"/>
    </source>
</evidence>
<dbReference type="InterPro" id="IPR036116">
    <property type="entry name" value="FN3_sf"/>
</dbReference>